<keyword evidence="4 5" id="KW-0949">S-adenosyl-L-methionine</keyword>
<proteinExistence type="inferred from homology"/>
<evidence type="ECO:0000256" key="4">
    <source>
        <dbReference type="ARBA" id="ARBA00022691"/>
    </source>
</evidence>
<keyword evidence="3 5" id="KW-0808">Transferase</keyword>
<comment type="caution">
    <text evidence="7">The sequence shown here is derived from an EMBL/GenBank/DDBJ whole genome shotgun (WGS) entry which is preliminary data.</text>
</comment>
<dbReference type="EMBL" id="JBBBZM010000225">
    <property type="protein sequence ID" value="KAL0631652.1"/>
    <property type="molecule type" value="Genomic_DNA"/>
</dbReference>
<keyword evidence="8" id="KW-1185">Reference proteome</keyword>
<dbReference type="InterPro" id="IPR025784">
    <property type="entry name" value="EFM7"/>
</dbReference>
<feature type="binding site" evidence="5">
    <location>
        <position position="116"/>
    </location>
    <ligand>
        <name>S-adenosyl-L-methionine</name>
        <dbReference type="ChEBI" id="CHEBI:59789"/>
    </ligand>
</feature>
<feature type="region of interest" description="Disordered" evidence="6">
    <location>
        <begin position="1"/>
        <end position="36"/>
    </location>
</feature>
<evidence type="ECO:0000313" key="7">
    <source>
        <dbReference type="EMBL" id="KAL0631652.1"/>
    </source>
</evidence>
<dbReference type="InterPro" id="IPR019410">
    <property type="entry name" value="Methyltransf_16"/>
</dbReference>
<dbReference type="PANTHER" id="PTHR14614">
    <property type="entry name" value="HEPATOCELLULAR CARCINOMA-ASSOCIATED ANTIGEN"/>
    <property type="match status" value="1"/>
</dbReference>
<dbReference type="PANTHER" id="PTHR14614:SF10">
    <property type="entry name" value="PROTEIN N-TERMINAL AND LYSINE N-METHYLTRANSFERASE EFM7"/>
    <property type="match status" value="1"/>
</dbReference>
<gene>
    <name evidence="5 7" type="primary">EFM7</name>
    <name evidence="7" type="ORF">Q9L58_009488</name>
</gene>
<dbReference type="Gene3D" id="3.40.50.150">
    <property type="entry name" value="Vaccinia Virus protein VP39"/>
    <property type="match status" value="1"/>
</dbReference>
<evidence type="ECO:0000256" key="1">
    <source>
        <dbReference type="ARBA" id="ARBA00022490"/>
    </source>
</evidence>
<evidence type="ECO:0000313" key="8">
    <source>
        <dbReference type="Proteomes" id="UP001447188"/>
    </source>
</evidence>
<comment type="subcellular location">
    <subcellularLocation>
        <location evidence="5">Cytoplasm</location>
    </subcellularLocation>
</comment>
<accession>A0ABR3G6R9</accession>
<dbReference type="InterPro" id="IPR029063">
    <property type="entry name" value="SAM-dependent_MTases_sf"/>
</dbReference>
<dbReference type="GO" id="GO:0008112">
    <property type="term" value="F:nicotinamide N-methyltransferase activity"/>
    <property type="evidence" value="ECO:0007669"/>
    <property type="project" value="UniProtKB-EC"/>
</dbReference>
<dbReference type="HAMAP" id="MF_03223">
    <property type="entry name" value="Methyltr_EFM7"/>
    <property type="match status" value="1"/>
</dbReference>
<evidence type="ECO:0000256" key="6">
    <source>
        <dbReference type="SAM" id="MobiDB-lite"/>
    </source>
</evidence>
<feature type="binding site" evidence="5">
    <location>
        <position position="67"/>
    </location>
    <ligand>
        <name>S-adenosyl-L-methionine</name>
        <dbReference type="ChEBI" id="CHEBI:59789"/>
    </ligand>
</feature>
<feature type="binding site" evidence="5">
    <location>
        <position position="143"/>
    </location>
    <ligand>
        <name>S-adenosyl-L-methionine</name>
        <dbReference type="ChEBI" id="CHEBI:59789"/>
    </ligand>
</feature>
<organism evidence="7 8">
    <name type="scientific">Discina gigas</name>
    <dbReference type="NCBI Taxonomy" id="1032678"/>
    <lineage>
        <taxon>Eukaryota</taxon>
        <taxon>Fungi</taxon>
        <taxon>Dikarya</taxon>
        <taxon>Ascomycota</taxon>
        <taxon>Pezizomycotina</taxon>
        <taxon>Pezizomycetes</taxon>
        <taxon>Pezizales</taxon>
        <taxon>Discinaceae</taxon>
        <taxon>Discina</taxon>
    </lineage>
</organism>
<feature type="binding site" evidence="5">
    <location>
        <position position="167"/>
    </location>
    <ligand>
        <name>S-adenosyl-L-methionine</name>
        <dbReference type="ChEBI" id="CHEBI:59789"/>
    </ligand>
</feature>
<protein>
    <recommendedName>
        <fullName evidence="5">Protein N-terminal and lysine N-methyltransferase EFM7</fullName>
        <ecNumber evidence="5">2.1.1.-</ecNumber>
    </recommendedName>
    <alternativeName>
        <fullName evidence="5">Elongation factor methyltransferase 7</fullName>
    </alternativeName>
</protein>
<comment type="function">
    <text evidence="5">S-adenosyl-L-methionine-dependent protein methyltransferase that trimethylates the N-terminal glycine 'Gly-2' of elongation factor 1-alpha, before also catalyzing the mono- and dimethylation of 'Lys-3'.</text>
</comment>
<evidence type="ECO:0000256" key="2">
    <source>
        <dbReference type="ARBA" id="ARBA00022603"/>
    </source>
</evidence>
<dbReference type="Proteomes" id="UP001447188">
    <property type="component" value="Unassembled WGS sequence"/>
</dbReference>
<reference evidence="7 8" key="1">
    <citation type="submission" date="2024-02" db="EMBL/GenBank/DDBJ databases">
        <title>Discinaceae phylogenomics.</title>
        <authorList>
            <person name="Dirks A.C."/>
            <person name="James T.Y."/>
        </authorList>
    </citation>
    <scope>NUCLEOTIDE SEQUENCE [LARGE SCALE GENOMIC DNA]</scope>
    <source>
        <strain evidence="7 8">ACD0624</strain>
    </source>
</reference>
<dbReference type="EC" id="2.1.1.-" evidence="5"/>
<evidence type="ECO:0000256" key="3">
    <source>
        <dbReference type="ARBA" id="ARBA00022679"/>
    </source>
</evidence>
<keyword evidence="1 5" id="KW-0963">Cytoplasm</keyword>
<sequence length="257" mass="27742">MPPPAAAAAADSDSDSESGLDIFTEPADFRPPDKPATSVQHTLVTGAKETLNLRLIGQSPLWGHLLWNAGRATSEYLERHAADLVHGKTVLELGAGAGLPSLVCALRGASKVIATDYPDPDLIANLAANLAPAPTATALGYIWGQDPSPLLQQLPLRSAKFDLLVLSDLLFNHSQHTALAATVGGTLAAGGTALVFFTPHRPWLYLRDMEFFDVVRAAGMSVRCVLEQKGEPMFEEDPGDREMRRMVFGYEVRWEEV</sequence>
<dbReference type="GO" id="GO:0032259">
    <property type="term" value="P:methylation"/>
    <property type="evidence" value="ECO:0007669"/>
    <property type="project" value="UniProtKB-KW"/>
</dbReference>
<name>A0ABR3G6R9_9PEZI</name>
<feature type="compositionally biased region" description="Low complexity" evidence="6">
    <location>
        <begin position="1"/>
        <end position="11"/>
    </location>
</feature>
<comment type="similarity">
    <text evidence="5">Belongs to the class I-like SAM-binding methyltransferase superfamily. EFM7 family.</text>
</comment>
<evidence type="ECO:0000256" key="5">
    <source>
        <dbReference type="HAMAP-Rule" id="MF_03223"/>
    </source>
</evidence>
<dbReference type="SUPFAM" id="SSF53335">
    <property type="entry name" value="S-adenosyl-L-methionine-dependent methyltransferases"/>
    <property type="match status" value="1"/>
</dbReference>
<dbReference type="Pfam" id="PF10294">
    <property type="entry name" value="Methyltransf_16"/>
    <property type="match status" value="1"/>
</dbReference>
<keyword evidence="2 5" id="KW-0489">Methyltransferase</keyword>
<feature type="binding site" evidence="5">
    <location>
        <begin position="94"/>
        <end position="96"/>
    </location>
    <ligand>
        <name>S-adenosyl-L-methionine</name>
        <dbReference type="ChEBI" id="CHEBI:59789"/>
    </ligand>
</feature>
<dbReference type="PROSITE" id="PS51560">
    <property type="entry name" value="SAM_MT_NNT1"/>
    <property type="match status" value="1"/>
</dbReference>